<reference evidence="3 4" key="1">
    <citation type="journal article" date="2018" name="Nat. Ecol. Evol.">
        <title>Pezizomycetes genomes reveal the molecular basis of ectomycorrhizal truffle lifestyle.</title>
        <authorList>
            <person name="Murat C."/>
            <person name="Payen T."/>
            <person name="Noel B."/>
            <person name="Kuo A."/>
            <person name="Morin E."/>
            <person name="Chen J."/>
            <person name="Kohler A."/>
            <person name="Krizsan K."/>
            <person name="Balestrini R."/>
            <person name="Da Silva C."/>
            <person name="Montanini B."/>
            <person name="Hainaut M."/>
            <person name="Levati E."/>
            <person name="Barry K.W."/>
            <person name="Belfiori B."/>
            <person name="Cichocki N."/>
            <person name="Clum A."/>
            <person name="Dockter R.B."/>
            <person name="Fauchery L."/>
            <person name="Guy J."/>
            <person name="Iotti M."/>
            <person name="Le Tacon F."/>
            <person name="Lindquist E.A."/>
            <person name="Lipzen A."/>
            <person name="Malagnac F."/>
            <person name="Mello A."/>
            <person name="Molinier V."/>
            <person name="Miyauchi S."/>
            <person name="Poulain J."/>
            <person name="Riccioni C."/>
            <person name="Rubini A."/>
            <person name="Sitrit Y."/>
            <person name="Splivallo R."/>
            <person name="Traeger S."/>
            <person name="Wang M."/>
            <person name="Zifcakova L."/>
            <person name="Wipf D."/>
            <person name="Zambonelli A."/>
            <person name="Paolocci F."/>
            <person name="Nowrousian M."/>
            <person name="Ottonello S."/>
            <person name="Baldrian P."/>
            <person name="Spatafora J.W."/>
            <person name="Henrissat B."/>
            <person name="Nagy L.G."/>
            <person name="Aury J.M."/>
            <person name="Wincker P."/>
            <person name="Grigoriev I.V."/>
            <person name="Bonfante P."/>
            <person name="Martin F.M."/>
        </authorList>
    </citation>
    <scope>NUCLEOTIDE SEQUENCE [LARGE SCALE GENOMIC DNA]</scope>
    <source>
        <strain evidence="3 4">RN42</strain>
    </source>
</reference>
<sequence length="148" mass="16412">MITLAGEEAFKALEEICKSYNKSKNVNNAEIETFRQFKSDRKFNALDAACWKRGNIVWGSPLAASFKDRGEGSRYTVVHNGWLGLILAIFFSLFMYAVFTLLVKPLLKKDAERGNRGLQPALGGSGAESQVPVGQGEKHSIDPFVREV</sequence>
<feature type="compositionally biased region" description="Basic and acidic residues" evidence="1">
    <location>
        <begin position="136"/>
        <end position="148"/>
    </location>
</feature>
<accession>A0A3N4HJZ4</accession>
<feature type="transmembrane region" description="Helical" evidence="2">
    <location>
        <begin position="82"/>
        <end position="103"/>
    </location>
</feature>
<keyword evidence="2" id="KW-0812">Transmembrane</keyword>
<evidence type="ECO:0000256" key="1">
    <source>
        <dbReference type="SAM" id="MobiDB-lite"/>
    </source>
</evidence>
<dbReference type="Proteomes" id="UP000275078">
    <property type="component" value="Unassembled WGS sequence"/>
</dbReference>
<keyword evidence="2" id="KW-0472">Membrane</keyword>
<keyword evidence="2" id="KW-1133">Transmembrane helix</keyword>
<gene>
    <name evidence="3" type="ORF">BJ508DRAFT_313648</name>
</gene>
<evidence type="ECO:0000313" key="3">
    <source>
        <dbReference type="EMBL" id="RPA73607.1"/>
    </source>
</evidence>
<protein>
    <submittedName>
        <fullName evidence="3">Uncharacterized protein</fullName>
    </submittedName>
</protein>
<proteinExistence type="predicted"/>
<evidence type="ECO:0000256" key="2">
    <source>
        <dbReference type="SAM" id="Phobius"/>
    </source>
</evidence>
<dbReference type="AlphaFoldDB" id="A0A3N4HJZ4"/>
<dbReference type="EMBL" id="ML119815">
    <property type="protein sequence ID" value="RPA73607.1"/>
    <property type="molecule type" value="Genomic_DNA"/>
</dbReference>
<feature type="region of interest" description="Disordered" evidence="1">
    <location>
        <begin position="118"/>
        <end position="148"/>
    </location>
</feature>
<organism evidence="3 4">
    <name type="scientific">Ascobolus immersus RN42</name>
    <dbReference type="NCBI Taxonomy" id="1160509"/>
    <lineage>
        <taxon>Eukaryota</taxon>
        <taxon>Fungi</taxon>
        <taxon>Dikarya</taxon>
        <taxon>Ascomycota</taxon>
        <taxon>Pezizomycotina</taxon>
        <taxon>Pezizomycetes</taxon>
        <taxon>Pezizales</taxon>
        <taxon>Ascobolaceae</taxon>
        <taxon>Ascobolus</taxon>
    </lineage>
</organism>
<keyword evidence="4" id="KW-1185">Reference proteome</keyword>
<name>A0A3N4HJZ4_ASCIM</name>
<evidence type="ECO:0000313" key="4">
    <source>
        <dbReference type="Proteomes" id="UP000275078"/>
    </source>
</evidence>